<evidence type="ECO:0000256" key="1">
    <source>
        <dbReference type="SAM" id="Phobius"/>
    </source>
</evidence>
<evidence type="ECO:0000259" key="3">
    <source>
        <dbReference type="Pfam" id="PF11887"/>
    </source>
</evidence>
<sequence>MPILHVTRRTVIRLAALAAITAVSTVVMTVGYMRLPELLFGVGRYQVVLDLPSAGGLYPQANVTYRGTKVGQVTAIRLSDGGVRADLSLKSSVPIPSDLAAEVHSQTALGEQYVDLLPRNNTSPPLENGDVITHGSVPPDINSLLDATNRGLQAVPEDNLRTVIDESYIAFGGLGPEIARIVKGSTTLATDAREHLDDLTNLVDHSAAVLDTQTDTADAVRAWAANLATITSQMQSHDQDFAGILNNGPAAFDQSRALLSRMQPTLPVVLANLATTAPVLFKYHAGLEQLLVLLPMAVQVLQGTAVAEADIGSSLAGLNMNLALNLNLPPPCLTGYLPPQQLRPPAAVDTPDRPAGNLYCRVPQDSPINVRGVRNIPCAAKPGKRAPTAAICESEENYVPLNDGFNWKGDPNATLSGQDIPQLPPAPAAPVAVVPYDPATGSYIGPDGKRYTQADLAPGAEQNKTWQSLLVPPS</sequence>
<keyword evidence="1" id="KW-0812">Transmembrane</keyword>
<dbReference type="PANTHER" id="PTHR33371:SF16">
    <property type="entry name" value="MCE-FAMILY PROTEIN MCE3F"/>
    <property type="match status" value="1"/>
</dbReference>
<organism evidence="4 5">
    <name type="scientific">Mycolicibacterium vanbaalenii</name>
    <name type="common">Mycobacterium vanbaalenii</name>
    <dbReference type="NCBI Taxonomy" id="110539"/>
    <lineage>
        <taxon>Bacteria</taxon>
        <taxon>Bacillati</taxon>
        <taxon>Actinomycetota</taxon>
        <taxon>Actinomycetes</taxon>
        <taxon>Mycobacteriales</taxon>
        <taxon>Mycobacteriaceae</taxon>
        <taxon>Mycolicibacterium</taxon>
    </lineage>
</organism>
<dbReference type="InterPro" id="IPR003399">
    <property type="entry name" value="Mce/MlaD"/>
</dbReference>
<keyword evidence="1" id="KW-1133">Transmembrane helix</keyword>
<keyword evidence="1" id="KW-0472">Membrane</keyword>
<dbReference type="EMBL" id="CACSIP010000049">
    <property type="protein sequence ID" value="CAA0133644.1"/>
    <property type="molecule type" value="Genomic_DNA"/>
</dbReference>
<dbReference type="Pfam" id="PF02470">
    <property type="entry name" value="MlaD"/>
    <property type="match status" value="1"/>
</dbReference>
<feature type="domain" description="Mce/MlaD" evidence="2">
    <location>
        <begin position="45"/>
        <end position="118"/>
    </location>
</feature>
<dbReference type="InterPro" id="IPR024516">
    <property type="entry name" value="Mce_C"/>
</dbReference>
<dbReference type="Proteomes" id="UP000430146">
    <property type="component" value="Unassembled WGS sequence"/>
</dbReference>
<feature type="transmembrane region" description="Helical" evidence="1">
    <location>
        <begin position="12"/>
        <end position="33"/>
    </location>
</feature>
<dbReference type="AlphaFoldDB" id="A0A5S9R991"/>
<evidence type="ECO:0000313" key="5">
    <source>
        <dbReference type="Proteomes" id="UP000430146"/>
    </source>
</evidence>
<dbReference type="PANTHER" id="PTHR33371">
    <property type="entry name" value="INTERMEMBRANE PHOSPHOLIPID TRANSPORT SYSTEM BINDING PROTEIN MLAD-RELATED"/>
    <property type="match status" value="1"/>
</dbReference>
<dbReference type="Pfam" id="PF11887">
    <property type="entry name" value="Mce4_CUP1"/>
    <property type="match status" value="1"/>
</dbReference>
<name>A0A5S9R991_MYCVN</name>
<gene>
    <name evidence="4" type="ORF">AELLOGFF_06156</name>
</gene>
<evidence type="ECO:0000259" key="2">
    <source>
        <dbReference type="Pfam" id="PF02470"/>
    </source>
</evidence>
<dbReference type="InterPro" id="IPR052336">
    <property type="entry name" value="MlaD_Phospholipid_Transporter"/>
</dbReference>
<protein>
    <submittedName>
        <fullName evidence="4">Uncharacterized protein</fullName>
    </submittedName>
</protein>
<feature type="domain" description="Mammalian cell entry C-terminal" evidence="3">
    <location>
        <begin position="124"/>
        <end position="291"/>
    </location>
</feature>
<dbReference type="GO" id="GO:0005576">
    <property type="term" value="C:extracellular region"/>
    <property type="evidence" value="ECO:0007669"/>
    <property type="project" value="TreeGrafter"/>
</dbReference>
<accession>A0A5S9R991</accession>
<dbReference type="NCBIfam" id="TIGR00996">
    <property type="entry name" value="Mtu_fam_mce"/>
    <property type="match status" value="1"/>
</dbReference>
<proteinExistence type="predicted"/>
<evidence type="ECO:0000313" key="4">
    <source>
        <dbReference type="EMBL" id="CAA0133644.1"/>
    </source>
</evidence>
<reference evidence="4 5" key="1">
    <citation type="submission" date="2019-11" db="EMBL/GenBank/DDBJ databases">
        <authorList>
            <person name="Holert J."/>
        </authorList>
    </citation>
    <scope>NUCLEOTIDE SEQUENCE [LARGE SCALE GENOMIC DNA]</scope>
    <source>
        <strain evidence="4">BC8_1</strain>
    </source>
</reference>
<dbReference type="InterPro" id="IPR005693">
    <property type="entry name" value="Mce"/>
</dbReference>
<keyword evidence="5" id="KW-1185">Reference proteome</keyword>